<protein>
    <submittedName>
        <fullName evidence="2">Uncharacterized protein</fullName>
    </submittedName>
</protein>
<comment type="caution">
    <text evidence="2">The sequence shown here is derived from an EMBL/GenBank/DDBJ whole genome shotgun (WGS) entry which is preliminary data.</text>
</comment>
<proteinExistence type="predicted"/>
<sequence length="81" mass="9444">MFQNRTTNYNEQITTTSPSSSYSYGRKVDLIIATFYNGVKYELSANEWKREKVPDPMIMKHENGSKCTISMDWFGMIVSFQ</sequence>
<evidence type="ECO:0000313" key="2">
    <source>
        <dbReference type="EMBL" id="KAG2232992.1"/>
    </source>
</evidence>
<evidence type="ECO:0000313" key="3">
    <source>
        <dbReference type="Proteomes" id="UP000613177"/>
    </source>
</evidence>
<keyword evidence="3" id="KW-1185">Reference proteome</keyword>
<name>A0A8H7SRJ3_9FUNG</name>
<accession>A0A8H7SRJ3</accession>
<evidence type="ECO:0000256" key="1">
    <source>
        <dbReference type="SAM" id="MobiDB-lite"/>
    </source>
</evidence>
<dbReference type="EMBL" id="JAEPRE010000093">
    <property type="protein sequence ID" value="KAG2232992.1"/>
    <property type="molecule type" value="Genomic_DNA"/>
</dbReference>
<dbReference type="Proteomes" id="UP000613177">
    <property type="component" value="Unassembled WGS sequence"/>
</dbReference>
<feature type="region of interest" description="Disordered" evidence="1">
    <location>
        <begin position="1"/>
        <end position="22"/>
    </location>
</feature>
<feature type="compositionally biased region" description="Polar residues" evidence="1">
    <location>
        <begin position="1"/>
        <end position="13"/>
    </location>
</feature>
<dbReference type="AlphaFoldDB" id="A0A8H7SRJ3"/>
<organism evidence="2 3">
    <name type="scientific">Thamnidium elegans</name>
    <dbReference type="NCBI Taxonomy" id="101142"/>
    <lineage>
        <taxon>Eukaryota</taxon>
        <taxon>Fungi</taxon>
        <taxon>Fungi incertae sedis</taxon>
        <taxon>Mucoromycota</taxon>
        <taxon>Mucoromycotina</taxon>
        <taxon>Mucoromycetes</taxon>
        <taxon>Mucorales</taxon>
        <taxon>Mucorineae</taxon>
        <taxon>Mucoraceae</taxon>
        <taxon>Thamnidium</taxon>
    </lineage>
</organism>
<gene>
    <name evidence="2" type="ORF">INT48_001055</name>
</gene>
<reference evidence="2" key="1">
    <citation type="submission" date="2021-01" db="EMBL/GenBank/DDBJ databases">
        <title>Metabolic potential, ecology and presence of endohyphal bacteria is reflected in genomic diversity of Mucoromycotina.</title>
        <authorList>
            <person name="Muszewska A."/>
            <person name="Okrasinska A."/>
            <person name="Steczkiewicz K."/>
            <person name="Drgas O."/>
            <person name="Orlowska M."/>
            <person name="Perlinska-Lenart U."/>
            <person name="Aleksandrzak-Piekarczyk T."/>
            <person name="Szatraj K."/>
            <person name="Zielenkiewicz U."/>
            <person name="Pilsyk S."/>
            <person name="Malc E."/>
            <person name="Mieczkowski P."/>
            <person name="Kruszewska J.S."/>
            <person name="Biernat P."/>
            <person name="Pawlowska J."/>
        </authorList>
    </citation>
    <scope>NUCLEOTIDE SEQUENCE</scope>
    <source>
        <strain evidence="2">WA0000018081</strain>
    </source>
</reference>